<evidence type="ECO:0000256" key="3">
    <source>
        <dbReference type="ARBA" id="ARBA00048954"/>
    </source>
</evidence>
<dbReference type="GO" id="GO:0005524">
    <property type="term" value="F:ATP binding"/>
    <property type="evidence" value="ECO:0007669"/>
    <property type="project" value="UniProtKB-KW"/>
</dbReference>
<dbReference type="Pfam" id="PF01935">
    <property type="entry name" value="DUF87"/>
    <property type="match status" value="1"/>
</dbReference>
<dbReference type="EMBL" id="JAKRVX010000009">
    <property type="protein sequence ID" value="MCL9818232.1"/>
    <property type="molecule type" value="Genomic_DNA"/>
</dbReference>
<dbReference type="InterPro" id="IPR027417">
    <property type="entry name" value="P-loop_NTPase"/>
</dbReference>
<protein>
    <submittedName>
        <fullName evidence="7">ATP-binding protein</fullName>
    </submittedName>
</protein>
<evidence type="ECO:0000313" key="8">
    <source>
        <dbReference type="Proteomes" id="UP001203207"/>
    </source>
</evidence>
<reference evidence="7" key="1">
    <citation type="journal article" date="2022" name="Syst. Appl. Microbiol.">
        <title>Natronocalculus amylovorans gen. nov., sp. nov., and Natranaeroarchaeum aerophilus sp. nov., dominant culturable amylolytic natronoarchaea from hypersaline soda lakes in southwestern Siberia.</title>
        <authorList>
            <person name="Sorokin D.Y."/>
            <person name="Elcheninov A.G."/>
            <person name="Khizhniak T.V."/>
            <person name="Koenen M."/>
            <person name="Bale N.J."/>
            <person name="Damste J.S.S."/>
            <person name="Kublanov I.V."/>
        </authorList>
    </citation>
    <scope>NUCLEOTIDE SEQUENCE</scope>
    <source>
        <strain evidence="7">AArc-St2</strain>
    </source>
</reference>
<organism evidence="7 8">
    <name type="scientific">Natronocalculus amylovorans</name>
    <dbReference type="NCBI Taxonomy" id="2917812"/>
    <lineage>
        <taxon>Archaea</taxon>
        <taxon>Methanobacteriati</taxon>
        <taxon>Methanobacteriota</taxon>
        <taxon>Stenosarchaea group</taxon>
        <taxon>Halobacteria</taxon>
        <taxon>Halobacteriales</taxon>
        <taxon>Haloferacaceae</taxon>
        <taxon>Natronocalculus</taxon>
    </lineage>
</organism>
<comment type="similarity">
    <text evidence="1">Belongs to the HerA family.</text>
</comment>
<gene>
    <name evidence="7" type="ORF">AArcSt2_14920</name>
</gene>
<keyword evidence="8" id="KW-1185">Reference proteome</keyword>
<feature type="region of interest" description="Disordered" evidence="5">
    <location>
        <begin position="506"/>
        <end position="546"/>
    </location>
</feature>
<evidence type="ECO:0000313" key="7">
    <source>
        <dbReference type="EMBL" id="MCL9818232.1"/>
    </source>
</evidence>
<dbReference type="SUPFAM" id="SSF52540">
    <property type="entry name" value="P-loop containing nucleoside triphosphate hydrolases"/>
    <property type="match status" value="1"/>
</dbReference>
<evidence type="ECO:0000256" key="1">
    <source>
        <dbReference type="ARBA" id="ARBA00007816"/>
    </source>
</evidence>
<evidence type="ECO:0000256" key="2">
    <source>
        <dbReference type="ARBA" id="ARBA00034617"/>
    </source>
</evidence>
<evidence type="ECO:0000259" key="6">
    <source>
        <dbReference type="Pfam" id="PF01935"/>
    </source>
</evidence>
<name>A0AAE3K9C9_9EURY</name>
<dbReference type="AlphaFoldDB" id="A0AAE3K9C9"/>
<dbReference type="PANTHER" id="PTHR42957">
    <property type="entry name" value="HELICASE MJ1565-RELATED"/>
    <property type="match status" value="1"/>
</dbReference>
<dbReference type="InterPro" id="IPR002789">
    <property type="entry name" value="HerA_central"/>
</dbReference>
<accession>A0AAE3K9C9</accession>
<keyword evidence="7" id="KW-0547">Nucleotide-binding</keyword>
<dbReference type="GO" id="GO:0043139">
    <property type="term" value="F:5'-3' DNA helicase activity"/>
    <property type="evidence" value="ECO:0007669"/>
    <property type="project" value="UniProtKB-EC"/>
</dbReference>
<feature type="domain" description="Helicase HerA central" evidence="6">
    <location>
        <begin position="155"/>
        <end position="369"/>
    </location>
</feature>
<comment type="caution">
    <text evidence="7">The sequence shown here is derived from an EMBL/GenBank/DDBJ whole genome shotgun (WGS) entry which is preliminary data.</text>
</comment>
<feature type="compositionally biased region" description="Polar residues" evidence="5">
    <location>
        <begin position="510"/>
        <end position="528"/>
    </location>
</feature>
<reference evidence="7" key="2">
    <citation type="submission" date="2022-02" db="EMBL/GenBank/DDBJ databases">
        <authorList>
            <person name="Elcheninov A.G."/>
            <person name="Sorokin D.Y."/>
            <person name="Kublanov I.V."/>
        </authorList>
    </citation>
    <scope>NUCLEOTIDE SEQUENCE</scope>
    <source>
        <strain evidence="7">AArc-St2</strain>
    </source>
</reference>
<comment type="catalytic activity">
    <reaction evidence="3">
        <text>ATP + H2O = ADP + phosphate + H(+)</text>
        <dbReference type="Rhea" id="RHEA:13065"/>
        <dbReference type="ChEBI" id="CHEBI:15377"/>
        <dbReference type="ChEBI" id="CHEBI:15378"/>
        <dbReference type="ChEBI" id="CHEBI:30616"/>
        <dbReference type="ChEBI" id="CHEBI:43474"/>
        <dbReference type="ChEBI" id="CHEBI:456216"/>
        <dbReference type="EC" id="5.6.2.3"/>
    </reaction>
</comment>
<keyword evidence="7" id="KW-0067">ATP-binding</keyword>
<proteinExistence type="inferred from homology"/>
<evidence type="ECO:0000256" key="5">
    <source>
        <dbReference type="SAM" id="MobiDB-lite"/>
    </source>
</evidence>
<dbReference type="InterPro" id="IPR008571">
    <property type="entry name" value="HerA-like"/>
</dbReference>
<comment type="catalytic activity">
    <reaction evidence="4">
        <text>ATP + H2O = ADP + phosphate + H(+)</text>
        <dbReference type="Rhea" id="RHEA:13065"/>
        <dbReference type="ChEBI" id="CHEBI:15377"/>
        <dbReference type="ChEBI" id="CHEBI:15378"/>
        <dbReference type="ChEBI" id="CHEBI:30616"/>
        <dbReference type="ChEBI" id="CHEBI:43474"/>
        <dbReference type="ChEBI" id="CHEBI:456216"/>
        <dbReference type="EC" id="5.6.2.4"/>
    </reaction>
</comment>
<dbReference type="GO" id="GO:0043138">
    <property type="term" value="F:3'-5' DNA helicase activity"/>
    <property type="evidence" value="ECO:0007669"/>
    <property type="project" value="UniProtKB-EC"/>
</dbReference>
<dbReference type="Proteomes" id="UP001203207">
    <property type="component" value="Unassembled WGS sequence"/>
</dbReference>
<dbReference type="Gene3D" id="3.40.50.300">
    <property type="entry name" value="P-loop containing nucleotide triphosphate hydrolases"/>
    <property type="match status" value="2"/>
</dbReference>
<sequence length="546" mass="59945">MNDRSDVIGAVSGPGDNPNEFLFVTPEDQAVKTGEFITYTVTVEGESRDVFARVTNREQIRGLPDTFLADPAVAPETIAATLGVPHDDTDLYQLTAMVIGYYDTMMSTFANPRQLPQTGTPLRIAPAEQLEAVLPNLGVASTTADVAQFDGLAHTGWLLNRPAGEVDIRMPIDEFASTHLAILASTGSGKSYTGGVLIEEMMLPSSRAALLIFDPHGEYDTLSEMQTHSAFEGDDGYQPDVVYFDEDRLRIRISELELGDIMAILDNPSDRMQERLAGGWRAMQNKDSRTWGVDELVEQMYTMYGEDDSSVGGLEWRLRRSIQRNELFQPDANVPLDEIVAAGQCTVLNMETLDSRNQQLIATVLLRRIYRERLNAMRGRESDIECPVFALFEEGHRFAPGSGSAPSIGILRTITSEGRKFGFGIGIISQRPSKIDQDVLSQCGTQITMKIRNPTDQEAIKKSVEAAGEDVLRELPGLTPGQAVLSGDAMNTPALVQIRKRLTDHGAGSLSATEQWSETYDRQQSQPVRSEPADFGGGESTGFEEL</sequence>
<evidence type="ECO:0000256" key="4">
    <source>
        <dbReference type="ARBA" id="ARBA00048988"/>
    </source>
</evidence>
<comment type="catalytic activity">
    <reaction evidence="2">
        <text>Couples ATP hydrolysis with the unwinding of duplex DNA by translocating in the 3'-5' direction.</text>
        <dbReference type="EC" id="5.6.2.4"/>
    </reaction>
</comment>
<dbReference type="PANTHER" id="PTHR42957:SF1">
    <property type="entry name" value="HELICASE MJ1565-RELATED"/>
    <property type="match status" value="1"/>
</dbReference>
<dbReference type="RefSeq" id="WP_250585750.1">
    <property type="nucleotide sequence ID" value="NZ_JAKRVX010000009.1"/>
</dbReference>